<evidence type="ECO:0008006" key="3">
    <source>
        <dbReference type="Google" id="ProtNLM"/>
    </source>
</evidence>
<comment type="caution">
    <text evidence="1">The sequence shown here is derived from an EMBL/GenBank/DDBJ whole genome shotgun (WGS) entry which is preliminary data.</text>
</comment>
<dbReference type="Pfam" id="PF09900">
    <property type="entry name" value="DUF2127"/>
    <property type="match status" value="1"/>
</dbReference>
<protein>
    <recommendedName>
        <fullName evidence="3">DUF2127 domain-containing protein</fullName>
    </recommendedName>
</protein>
<evidence type="ECO:0000313" key="2">
    <source>
        <dbReference type="Proteomes" id="UP001143474"/>
    </source>
</evidence>
<reference evidence="1" key="1">
    <citation type="journal article" date="2014" name="Int. J. Syst. Evol. Microbiol.">
        <title>Complete genome sequence of Corynebacterium casei LMG S-19264T (=DSM 44701T), isolated from a smear-ripened cheese.</title>
        <authorList>
            <consortium name="US DOE Joint Genome Institute (JGI-PGF)"/>
            <person name="Walter F."/>
            <person name="Albersmeier A."/>
            <person name="Kalinowski J."/>
            <person name="Ruckert C."/>
        </authorList>
    </citation>
    <scope>NUCLEOTIDE SEQUENCE</scope>
    <source>
        <strain evidence="1">VKM Ac-2007</strain>
    </source>
</reference>
<organism evidence="1 2">
    <name type="scientific">Streptosporangium carneum</name>
    <dbReference type="NCBI Taxonomy" id="47481"/>
    <lineage>
        <taxon>Bacteria</taxon>
        <taxon>Bacillati</taxon>
        <taxon>Actinomycetota</taxon>
        <taxon>Actinomycetes</taxon>
        <taxon>Streptosporangiales</taxon>
        <taxon>Streptosporangiaceae</taxon>
        <taxon>Streptosporangium</taxon>
    </lineage>
</organism>
<name>A0A9W6HX54_9ACTN</name>
<dbReference type="PIRSF" id="PIRSF021485">
    <property type="entry name" value="UCP021485"/>
    <property type="match status" value="1"/>
</dbReference>
<gene>
    <name evidence="1" type="ORF">GCM10017600_04300</name>
</gene>
<dbReference type="AlphaFoldDB" id="A0A9W6HX54"/>
<dbReference type="InterPro" id="IPR021125">
    <property type="entry name" value="DUF2127"/>
</dbReference>
<proteinExistence type="predicted"/>
<keyword evidence="2" id="KW-1185">Reference proteome</keyword>
<dbReference type="InterPro" id="IPR014511">
    <property type="entry name" value="DUF2068_TM_subgr"/>
</dbReference>
<accession>A0A9W6HX54</accession>
<dbReference type="Proteomes" id="UP001143474">
    <property type="component" value="Unassembled WGS sequence"/>
</dbReference>
<reference evidence="1" key="2">
    <citation type="submission" date="2023-01" db="EMBL/GenBank/DDBJ databases">
        <authorList>
            <person name="Sun Q."/>
            <person name="Evtushenko L."/>
        </authorList>
    </citation>
    <scope>NUCLEOTIDE SEQUENCE</scope>
    <source>
        <strain evidence="1">VKM Ac-2007</strain>
    </source>
</reference>
<dbReference type="EMBL" id="BSEV01000001">
    <property type="protein sequence ID" value="GLK07025.1"/>
    <property type="molecule type" value="Genomic_DNA"/>
</dbReference>
<evidence type="ECO:0000313" key="1">
    <source>
        <dbReference type="EMBL" id="GLK07025.1"/>
    </source>
</evidence>
<sequence>MGAPSVTIMDWSLLTCAFTGHRTYAPDDPALRDRLRARTAAGEAWRCLRCADFTVGAADGGGPADEAPDVSRGRHLRDTVVLRFFAVERLIRAVVLITAAYAVWRFRGGGGSLRQIFERALPILGEAGLDVQRSRVLSWIQDALGASQATLGWITAALVGYAVIELVEAVGLWLLKRWGEYFAFVATGVFLPLEIHELAERVTPLRLGAFLVNLALLAYLAWTKRLFGLRGGRAAHEAERRSGSLIEIERAAMAGPPGTRRDQPT</sequence>